<comment type="caution">
    <text evidence="1">The sequence shown here is derived from an EMBL/GenBank/DDBJ whole genome shotgun (WGS) entry which is preliminary data.</text>
</comment>
<organism evidence="1 2">
    <name type="scientific">Pistacia integerrima</name>
    <dbReference type="NCBI Taxonomy" id="434235"/>
    <lineage>
        <taxon>Eukaryota</taxon>
        <taxon>Viridiplantae</taxon>
        <taxon>Streptophyta</taxon>
        <taxon>Embryophyta</taxon>
        <taxon>Tracheophyta</taxon>
        <taxon>Spermatophyta</taxon>
        <taxon>Magnoliopsida</taxon>
        <taxon>eudicotyledons</taxon>
        <taxon>Gunneridae</taxon>
        <taxon>Pentapetalae</taxon>
        <taxon>rosids</taxon>
        <taxon>malvids</taxon>
        <taxon>Sapindales</taxon>
        <taxon>Anacardiaceae</taxon>
        <taxon>Pistacia</taxon>
    </lineage>
</organism>
<keyword evidence="2" id="KW-1185">Reference proteome</keyword>
<gene>
    <name evidence="1" type="ORF">Pint_10190</name>
</gene>
<protein>
    <submittedName>
        <fullName evidence="1">Uncharacterized protein</fullName>
    </submittedName>
</protein>
<dbReference type="EMBL" id="CM047747">
    <property type="protein sequence ID" value="KAJ0017317.1"/>
    <property type="molecule type" value="Genomic_DNA"/>
</dbReference>
<evidence type="ECO:0000313" key="2">
    <source>
        <dbReference type="Proteomes" id="UP001163603"/>
    </source>
</evidence>
<accession>A0ACC0XHU1</accession>
<dbReference type="Proteomes" id="UP001163603">
    <property type="component" value="Chromosome 12"/>
</dbReference>
<sequence length="272" mass="30861">MNQRFPTGYLLLQGVKFPDPATFTLFLSILLATTVLRFQLTADGKFLWTEGFQQKEILRFTVDSNKIKITAIIRKEDGIYCGGRSDGLVRKDFVFCFFHESLEDYCAKTSVNILIFFFWLANWFDLEAGGIDRNPNVESHVIVGVLEIGIWPESESFIDEGFILLPRSEKVLVKVATNSLATILSMYSHKTVQTLQYSGDLCVVFNILELQRRCTTLMTSLSFSRFKNGRKQCYGSVGALSQRSLCRNNKQCLKPWSGATCVGFGQCRLHKP</sequence>
<name>A0ACC0XHU1_9ROSI</name>
<proteinExistence type="predicted"/>
<reference evidence="2" key="1">
    <citation type="journal article" date="2023" name="G3 (Bethesda)">
        <title>Genome assembly and association tests identify interacting loci associated with vigor, precocity, and sex in interspecific pistachio rootstocks.</title>
        <authorList>
            <person name="Palmer W."/>
            <person name="Jacygrad E."/>
            <person name="Sagayaradj S."/>
            <person name="Cavanaugh K."/>
            <person name="Han R."/>
            <person name="Bertier L."/>
            <person name="Beede B."/>
            <person name="Kafkas S."/>
            <person name="Golino D."/>
            <person name="Preece J."/>
            <person name="Michelmore R."/>
        </authorList>
    </citation>
    <scope>NUCLEOTIDE SEQUENCE [LARGE SCALE GENOMIC DNA]</scope>
</reference>
<evidence type="ECO:0000313" key="1">
    <source>
        <dbReference type="EMBL" id="KAJ0017317.1"/>
    </source>
</evidence>